<dbReference type="EMBL" id="CAADIG010000025">
    <property type="protein sequence ID" value="VFR47571.1"/>
    <property type="molecule type" value="Genomic_DNA"/>
</dbReference>
<gene>
    <name evidence="2" type="ORF">ANT2_1758</name>
    <name evidence="3" type="ORF">ANT3_1760</name>
</gene>
<dbReference type="AlphaFoldDB" id="A0A484RDV2"/>
<name>A0A484RDV2_9ZZZZ</name>
<accession>A0A484RDV2</accession>
<feature type="region of interest" description="Disordered" evidence="1">
    <location>
        <begin position="13"/>
        <end position="41"/>
    </location>
</feature>
<feature type="compositionally biased region" description="Basic and acidic residues" evidence="1">
    <location>
        <begin position="29"/>
        <end position="41"/>
    </location>
</feature>
<organism evidence="2">
    <name type="scientific">plant metagenome</name>
    <dbReference type="NCBI Taxonomy" id="1297885"/>
    <lineage>
        <taxon>unclassified sequences</taxon>
        <taxon>metagenomes</taxon>
        <taxon>organismal metagenomes</taxon>
    </lineage>
</organism>
<reference evidence="2" key="1">
    <citation type="submission" date="2019-03" db="EMBL/GenBank/DDBJ databases">
        <authorList>
            <person name="Danneels B."/>
        </authorList>
    </citation>
    <scope>NUCLEOTIDE SEQUENCE</scope>
</reference>
<proteinExistence type="predicted"/>
<evidence type="ECO:0000313" key="2">
    <source>
        <dbReference type="EMBL" id="VFR47571.1"/>
    </source>
</evidence>
<dbReference type="EMBL" id="CAADID010000007">
    <property type="protein sequence ID" value="VFR58770.1"/>
    <property type="molecule type" value="Genomic_DNA"/>
</dbReference>
<evidence type="ECO:0000313" key="3">
    <source>
        <dbReference type="EMBL" id="VFR58770.1"/>
    </source>
</evidence>
<evidence type="ECO:0000256" key="1">
    <source>
        <dbReference type="SAM" id="MobiDB-lite"/>
    </source>
</evidence>
<feature type="compositionally biased region" description="Polar residues" evidence="1">
    <location>
        <begin position="16"/>
        <end position="27"/>
    </location>
</feature>
<protein>
    <submittedName>
        <fullName evidence="2">Uncharacterized protein</fullName>
    </submittedName>
</protein>
<sequence length="41" mass="4598">MGRWRIAISSKGYLINAQTQQQGNPDQSKPGEDKPGDKQRI</sequence>